<name>A0AAV2SUF6_MEGNR</name>
<evidence type="ECO:0000256" key="1">
    <source>
        <dbReference type="ARBA" id="ARBA00023033"/>
    </source>
</evidence>
<proteinExistence type="predicted"/>
<dbReference type="SUPFAM" id="SSF48264">
    <property type="entry name" value="Cytochrome P450"/>
    <property type="match status" value="1"/>
</dbReference>
<evidence type="ECO:0000313" key="3">
    <source>
        <dbReference type="Proteomes" id="UP001497623"/>
    </source>
</evidence>
<keyword evidence="1" id="KW-0503">Monooxygenase</keyword>
<dbReference type="GO" id="GO:0004497">
    <property type="term" value="F:monooxygenase activity"/>
    <property type="evidence" value="ECO:0007669"/>
    <property type="project" value="UniProtKB-KW"/>
</dbReference>
<dbReference type="InterPro" id="IPR036396">
    <property type="entry name" value="Cyt_P450_sf"/>
</dbReference>
<dbReference type="GO" id="GO:0016705">
    <property type="term" value="F:oxidoreductase activity, acting on paired donors, with incorporation or reduction of molecular oxygen"/>
    <property type="evidence" value="ECO:0007669"/>
    <property type="project" value="InterPro"/>
</dbReference>
<feature type="non-terminal residue" evidence="2">
    <location>
        <position position="125"/>
    </location>
</feature>
<dbReference type="GO" id="GO:0005506">
    <property type="term" value="F:iron ion binding"/>
    <property type="evidence" value="ECO:0007669"/>
    <property type="project" value="InterPro"/>
</dbReference>
<dbReference type="EMBL" id="CAXKWB010161448">
    <property type="protein sequence ID" value="CAL4249934.1"/>
    <property type="molecule type" value="Genomic_DNA"/>
</dbReference>
<reference evidence="2 3" key="1">
    <citation type="submission" date="2024-05" db="EMBL/GenBank/DDBJ databases">
        <authorList>
            <person name="Wallberg A."/>
        </authorList>
    </citation>
    <scope>NUCLEOTIDE SEQUENCE [LARGE SCALE GENOMIC DNA]</scope>
</reference>
<accession>A0AAV2SUF6</accession>
<comment type="caution">
    <text evidence="2">The sequence shown here is derived from an EMBL/GenBank/DDBJ whole genome shotgun (WGS) entry which is preliminary data.</text>
</comment>
<protein>
    <recommendedName>
        <fullName evidence="4">Cytochrome P450</fullName>
    </recommendedName>
</protein>
<dbReference type="AlphaFoldDB" id="A0AAV2SUF6"/>
<dbReference type="Gene3D" id="1.10.630.10">
    <property type="entry name" value="Cytochrome P450"/>
    <property type="match status" value="1"/>
</dbReference>
<organism evidence="2 3">
    <name type="scientific">Meganyctiphanes norvegica</name>
    <name type="common">Northern krill</name>
    <name type="synonym">Thysanopoda norvegica</name>
    <dbReference type="NCBI Taxonomy" id="48144"/>
    <lineage>
        <taxon>Eukaryota</taxon>
        <taxon>Metazoa</taxon>
        <taxon>Ecdysozoa</taxon>
        <taxon>Arthropoda</taxon>
        <taxon>Crustacea</taxon>
        <taxon>Multicrustacea</taxon>
        <taxon>Malacostraca</taxon>
        <taxon>Eumalacostraca</taxon>
        <taxon>Eucarida</taxon>
        <taxon>Euphausiacea</taxon>
        <taxon>Euphausiidae</taxon>
        <taxon>Meganyctiphanes</taxon>
    </lineage>
</organism>
<sequence>ELEKIVDYPTDFNSTFCFNVAVLNVIWKMVAGINDDFAITQGPIVLLDMFPWLRPIVPRFIRSKWMRVDTIEKNMEARMKLYQETIKEHIASLNPDHPRDLLDSYLIEMERIKGTQEKHYENCKY</sequence>
<feature type="non-terminal residue" evidence="2">
    <location>
        <position position="1"/>
    </location>
</feature>
<evidence type="ECO:0000313" key="2">
    <source>
        <dbReference type="EMBL" id="CAL4249934.1"/>
    </source>
</evidence>
<evidence type="ECO:0008006" key="4">
    <source>
        <dbReference type="Google" id="ProtNLM"/>
    </source>
</evidence>
<gene>
    <name evidence="2" type="ORF">MNOR_LOCUS41627</name>
</gene>
<keyword evidence="3" id="KW-1185">Reference proteome</keyword>
<keyword evidence="1" id="KW-0560">Oxidoreductase</keyword>
<dbReference type="GO" id="GO:0020037">
    <property type="term" value="F:heme binding"/>
    <property type="evidence" value="ECO:0007669"/>
    <property type="project" value="InterPro"/>
</dbReference>
<dbReference type="Proteomes" id="UP001497623">
    <property type="component" value="Unassembled WGS sequence"/>
</dbReference>